<evidence type="ECO:0000313" key="2">
    <source>
        <dbReference type="EMBL" id="KAG2382896.1"/>
    </source>
</evidence>
<feature type="compositionally biased region" description="Acidic residues" evidence="1">
    <location>
        <begin position="256"/>
        <end position="268"/>
    </location>
</feature>
<organism evidence="2 3">
    <name type="scientific">Naegleria lovaniensis</name>
    <name type="common">Amoeba</name>
    <dbReference type="NCBI Taxonomy" id="51637"/>
    <lineage>
        <taxon>Eukaryota</taxon>
        <taxon>Discoba</taxon>
        <taxon>Heterolobosea</taxon>
        <taxon>Tetramitia</taxon>
        <taxon>Eutetramitia</taxon>
        <taxon>Vahlkampfiidae</taxon>
        <taxon>Naegleria</taxon>
    </lineage>
</organism>
<feature type="region of interest" description="Disordered" evidence="1">
    <location>
        <begin position="1"/>
        <end position="96"/>
    </location>
</feature>
<feature type="region of interest" description="Disordered" evidence="1">
    <location>
        <begin position="206"/>
        <end position="302"/>
    </location>
</feature>
<comment type="caution">
    <text evidence="2">The sequence shown here is derived from an EMBL/GenBank/DDBJ whole genome shotgun (WGS) entry which is preliminary data.</text>
</comment>
<name>A0AA88KNR5_NAELO</name>
<dbReference type="GeneID" id="68097318"/>
<keyword evidence="3" id="KW-1185">Reference proteome</keyword>
<feature type="region of interest" description="Disordered" evidence="1">
    <location>
        <begin position="534"/>
        <end position="593"/>
    </location>
</feature>
<gene>
    <name evidence="2" type="ORF">C9374_004863</name>
</gene>
<feature type="compositionally biased region" description="Basic residues" evidence="1">
    <location>
        <begin position="1003"/>
        <end position="1013"/>
    </location>
</feature>
<feature type="compositionally biased region" description="Polar residues" evidence="1">
    <location>
        <begin position="888"/>
        <end position="918"/>
    </location>
</feature>
<feature type="region of interest" description="Disordered" evidence="1">
    <location>
        <begin position="757"/>
        <end position="825"/>
    </location>
</feature>
<feature type="compositionally biased region" description="Polar residues" evidence="1">
    <location>
        <begin position="931"/>
        <end position="963"/>
    </location>
</feature>
<accession>A0AA88KNR5</accession>
<reference evidence="2 3" key="1">
    <citation type="journal article" date="2018" name="BMC Genomics">
        <title>The genome of Naegleria lovaniensis, the basis for a comparative approach to unravel pathogenicity factors of the human pathogenic amoeba N. fowleri.</title>
        <authorList>
            <person name="Liechti N."/>
            <person name="Schurch N."/>
            <person name="Bruggmann R."/>
            <person name="Wittwer M."/>
        </authorList>
    </citation>
    <scope>NUCLEOTIDE SEQUENCE [LARGE SCALE GENOMIC DNA]</scope>
    <source>
        <strain evidence="2 3">ATCC 30569</strain>
    </source>
</reference>
<protein>
    <submittedName>
        <fullName evidence="2">Uncharacterized protein</fullName>
    </submittedName>
</protein>
<feature type="compositionally biased region" description="Basic residues" evidence="1">
    <location>
        <begin position="802"/>
        <end position="811"/>
    </location>
</feature>
<feature type="compositionally biased region" description="Polar residues" evidence="1">
    <location>
        <begin position="22"/>
        <end position="35"/>
    </location>
</feature>
<feature type="compositionally biased region" description="Polar residues" evidence="1">
    <location>
        <begin position="537"/>
        <end position="552"/>
    </location>
</feature>
<feature type="compositionally biased region" description="Low complexity" evidence="1">
    <location>
        <begin position="991"/>
        <end position="1002"/>
    </location>
</feature>
<feature type="compositionally biased region" description="Polar residues" evidence="1">
    <location>
        <begin position="114"/>
        <end position="127"/>
    </location>
</feature>
<dbReference type="AlphaFoldDB" id="A0AA88KNR5"/>
<feature type="compositionally biased region" description="Low complexity" evidence="1">
    <location>
        <begin position="767"/>
        <end position="793"/>
    </location>
</feature>
<dbReference type="Proteomes" id="UP000816034">
    <property type="component" value="Unassembled WGS sequence"/>
</dbReference>
<dbReference type="RefSeq" id="XP_044548575.1">
    <property type="nucleotide sequence ID" value="XM_044694549.1"/>
</dbReference>
<evidence type="ECO:0000313" key="3">
    <source>
        <dbReference type="Proteomes" id="UP000816034"/>
    </source>
</evidence>
<feature type="compositionally biased region" description="Low complexity" evidence="1">
    <location>
        <begin position="276"/>
        <end position="302"/>
    </location>
</feature>
<proteinExistence type="predicted"/>
<sequence>MDGEPPPNLMISQQQQQQQQQDYSRSSSNEMQQVLTEGISPPLVQVLASTVNQKDFDAPQNGNEQGDSDKRHSSDNSEDKEDPSTHTLQKPLGSKETILLDEGVGVAEEKPTKAHSSPIPSSATTNLEELDHTRGICNDSSYLKDNDTFTKLGIPMMGESVVDACAQVQQPTNFASQSQRHERRLQNNRTIMVATTTVINTRPQHAMTSHPVMMTSSSKTAGSPPYVAMNSSDTLNHHSNDEDSEDSDSSFRMVIDEENAEEEEELDEELHHVPNTTTTTGISTTTSSSTSSVSESGRSAGAGAATMLSTHPMSYPALATSNLQILNKASVPQRYSNNATIIEEQQPQRYGSTGMTTMSKNNHVPLPSNSNIMSSLASSYPQKLNLPSTNSSTSFILDTLIESSSHSNTLLSMSNNNTATNQWFHPQRPRTSSQSAIENDLTMPGQLSYSIMSTPTGGCSQSNASCPPYLLNHASSSLHSQPSQNIMWNSPSYKFSGFLDENVLSTTRLIQQQQQQQLQQQQHATHEALTHLHHDSQQTNSLDSTTAKDQPPTTSLTAATTTTESSTTSNSSNSGGHSCSQGGSIVTSTNNNNHSNQIITDSYSLDGASSNFQIGNITNQEPQKPSLLPQVGANPQAVQPLISHISINTNAVYQQAMHYNSLLASGNTTNQLQQQQQQQMVPSTQQPYYSSIVNTSIPNGVPSTQIGFINCFTPTSSCPSAGTPAVWPQPLQQLPITPQQQQQVFNSVQNVKNSTTTNITNVYPPMTSNTNTTSSAYSTTSSTASSSSSSVSSMNIDEVVKGKRKTRRITKQQHSSPMGPVGIKKNQVMTFQQRELKQERDNRTREHILTTHYMKENNAQPFSSSYKFVHQYEEMNNQQQPMKALRGTKNSNRPNPDFQASSQQTPMPNWIQKTSSLRGKSKKALKEQQDLVGSSSSLTTTQRSPPTVNSETPAVDTSSSLKTQPLKDDTETHSIPPIRSDVEKSKTLAESLSPSSSPQPIKQKLKMKYKTLQ</sequence>
<feature type="region of interest" description="Disordered" evidence="1">
    <location>
        <begin position="108"/>
        <end position="128"/>
    </location>
</feature>
<dbReference type="EMBL" id="PYSW02000022">
    <property type="protein sequence ID" value="KAG2382896.1"/>
    <property type="molecule type" value="Genomic_DNA"/>
</dbReference>
<feature type="region of interest" description="Disordered" evidence="1">
    <location>
        <begin position="877"/>
        <end position="1013"/>
    </location>
</feature>
<evidence type="ECO:0000256" key="1">
    <source>
        <dbReference type="SAM" id="MobiDB-lite"/>
    </source>
</evidence>
<feature type="compositionally biased region" description="Basic and acidic residues" evidence="1">
    <location>
        <begin position="67"/>
        <end position="77"/>
    </location>
</feature>
<feature type="compositionally biased region" description="Low complexity" evidence="1">
    <location>
        <begin position="553"/>
        <end position="584"/>
    </location>
</feature>